<dbReference type="EnsemblPlants" id="KRH31337">
    <property type="protein sequence ID" value="KRH31337"/>
    <property type="gene ID" value="GLYMA_11G242500"/>
</dbReference>
<feature type="domain" description="RING-type" evidence="11">
    <location>
        <begin position="160"/>
        <end position="202"/>
    </location>
</feature>
<evidence type="ECO:0000256" key="2">
    <source>
        <dbReference type="ARBA" id="ARBA00004906"/>
    </source>
</evidence>
<dbReference type="PANTHER" id="PTHR46913">
    <property type="entry name" value="RING-H2 FINGER PROTEIN ATL16"/>
    <property type="match status" value="1"/>
</dbReference>
<keyword evidence="14" id="KW-1185">Reference proteome</keyword>
<keyword evidence="5" id="KW-0479">Metal-binding</keyword>
<dbReference type="SMR" id="I1LNH4"/>
<evidence type="ECO:0000256" key="8">
    <source>
        <dbReference type="ARBA" id="ARBA00022833"/>
    </source>
</evidence>
<evidence type="ECO:0000256" key="1">
    <source>
        <dbReference type="ARBA" id="ARBA00000900"/>
    </source>
</evidence>
<dbReference type="PaxDb" id="3847-GLYMA11G37890.1"/>
<evidence type="ECO:0000313" key="14">
    <source>
        <dbReference type="Proteomes" id="UP000008827"/>
    </source>
</evidence>
<protein>
    <recommendedName>
        <fullName evidence="3">RING-type E3 ubiquitin transferase</fullName>
        <ecNumber evidence="3">2.3.2.27</ecNumber>
    </recommendedName>
</protein>
<dbReference type="AlphaFoldDB" id="I1LNH4"/>
<name>I1LNH4_SOYBN</name>
<dbReference type="Gene3D" id="3.30.40.10">
    <property type="entry name" value="Zinc/RING finger domain, C3HC4 (zinc finger)"/>
    <property type="match status" value="1"/>
</dbReference>
<dbReference type="SMART" id="SM00184">
    <property type="entry name" value="RING"/>
    <property type="match status" value="1"/>
</dbReference>
<keyword evidence="4" id="KW-0808">Transferase</keyword>
<evidence type="ECO:0000256" key="7">
    <source>
        <dbReference type="ARBA" id="ARBA00022786"/>
    </source>
</evidence>
<dbReference type="GO" id="GO:0016567">
    <property type="term" value="P:protein ubiquitination"/>
    <property type="evidence" value="ECO:0000318"/>
    <property type="project" value="GO_Central"/>
</dbReference>
<evidence type="ECO:0000256" key="4">
    <source>
        <dbReference type="ARBA" id="ARBA00022679"/>
    </source>
</evidence>
<sequence length="363" mass="40793">MMIFHPRKLFHPYLGSSDSTMGMGRRTNYSSIPSPLHSPIPLSSIPWVPSLIHGDHMHLNLAPIVIIVLAGTTCIIMFLITLFKILRYYYPNRYNVSRSNPPILFDIRGDFPFSDDEEREQAIRHPIWFILTEGLQQSIIDSITVCKYRKEEGLTKESECLVCLGEFQQEESLRVLPKCNHAFHVPCVDTWLRSHKTCPLCRAPIVLDVASVGGGTESDSSVSDMNECIEESNYSGGEEEDSSEEGRDDGIQVLNESGKVSGHSSILIGSASDDVTAQEFDDEIELKMKRSVSVDSSFPSMVLRDVLDLNLDTESLVIEKVSISSNKDVIALQERNFSLRFSSHDTKFLFSRRSRSQSLTLPL</sequence>
<keyword evidence="10" id="KW-1133">Transmembrane helix</keyword>
<gene>
    <name evidence="12" type="ORF">GLYMA_11G242500</name>
</gene>
<dbReference type="PANTHER" id="PTHR46913:SF19">
    <property type="entry name" value="RING-TYPE E3 UBIQUITIN TRANSFERASE"/>
    <property type="match status" value="1"/>
</dbReference>
<dbReference type="InterPro" id="IPR044600">
    <property type="entry name" value="ATL1/ATL16-like"/>
</dbReference>
<dbReference type="InParanoid" id="I1LNH4"/>
<dbReference type="STRING" id="3847.I1LNH4"/>
<evidence type="ECO:0000256" key="6">
    <source>
        <dbReference type="ARBA" id="ARBA00022771"/>
    </source>
</evidence>
<keyword evidence="6 9" id="KW-0863">Zinc-finger</keyword>
<dbReference type="UniPathway" id="UPA00143"/>
<dbReference type="HOGENOM" id="CLU_040108_0_2_1"/>
<keyword evidence="10" id="KW-0812">Transmembrane</keyword>
<proteinExistence type="predicted"/>
<accession>I1LNH4</accession>
<dbReference type="InterPro" id="IPR013083">
    <property type="entry name" value="Znf_RING/FYVE/PHD"/>
</dbReference>
<evidence type="ECO:0000256" key="9">
    <source>
        <dbReference type="PROSITE-ProRule" id="PRU00175"/>
    </source>
</evidence>
<dbReference type="GO" id="GO:0061630">
    <property type="term" value="F:ubiquitin protein ligase activity"/>
    <property type="evidence" value="ECO:0007669"/>
    <property type="project" value="UniProtKB-EC"/>
</dbReference>
<evidence type="ECO:0000313" key="12">
    <source>
        <dbReference type="EMBL" id="KRH31337.1"/>
    </source>
</evidence>
<dbReference type="CDD" id="cd16461">
    <property type="entry name" value="RING-H2_EL5-like"/>
    <property type="match status" value="1"/>
</dbReference>
<feature type="transmembrane region" description="Helical" evidence="10">
    <location>
        <begin position="61"/>
        <end position="83"/>
    </location>
</feature>
<dbReference type="eggNOG" id="KOG0800">
    <property type="taxonomic scope" value="Eukaryota"/>
</dbReference>
<evidence type="ECO:0000313" key="13">
    <source>
        <dbReference type="EnsemblPlants" id="KRH31337"/>
    </source>
</evidence>
<keyword evidence="7" id="KW-0833">Ubl conjugation pathway</keyword>
<dbReference type="EMBL" id="CM000844">
    <property type="protein sequence ID" value="KRH31337.1"/>
    <property type="molecule type" value="Genomic_DNA"/>
</dbReference>
<dbReference type="GO" id="GO:0008270">
    <property type="term" value="F:zinc ion binding"/>
    <property type="evidence" value="ECO:0007669"/>
    <property type="project" value="UniProtKB-KW"/>
</dbReference>
<dbReference type="OrthoDB" id="9984778at2759"/>
<comment type="pathway">
    <text evidence="2">Protein modification; protein ubiquitination.</text>
</comment>
<reference evidence="12 13" key="1">
    <citation type="journal article" date="2010" name="Nature">
        <title>Genome sequence of the palaeopolyploid soybean.</title>
        <authorList>
            <person name="Schmutz J."/>
            <person name="Cannon S.B."/>
            <person name="Schlueter J."/>
            <person name="Ma J."/>
            <person name="Mitros T."/>
            <person name="Nelson W."/>
            <person name="Hyten D.L."/>
            <person name="Song Q."/>
            <person name="Thelen J.J."/>
            <person name="Cheng J."/>
            <person name="Xu D."/>
            <person name="Hellsten U."/>
            <person name="May G.D."/>
            <person name="Yu Y."/>
            <person name="Sakurai T."/>
            <person name="Umezawa T."/>
            <person name="Bhattacharyya M.K."/>
            <person name="Sandhu D."/>
            <person name="Valliyodan B."/>
            <person name="Lindquist E."/>
            <person name="Peto M."/>
            <person name="Grant D."/>
            <person name="Shu S."/>
            <person name="Goodstein D."/>
            <person name="Barry K."/>
            <person name="Futrell-Griggs M."/>
            <person name="Abernathy B."/>
            <person name="Du J."/>
            <person name="Tian Z."/>
            <person name="Zhu L."/>
            <person name="Gill N."/>
            <person name="Joshi T."/>
            <person name="Libault M."/>
            <person name="Sethuraman A."/>
            <person name="Zhang X.-C."/>
            <person name="Shinozaki K."/>
            <person name="Nguyen H.T."/>
            <person name="Wing R.A."/>
            <person name="Cregan P."/>
            <person name="Specht J."/>
            <person name="Grimwood J."/>
            <person name="Rokhsar D."/>
            <person name="Stacey G."/>
            <person name="Shoemaker R.C."/>
            <person name="Jackson S.A."/>
        </authorList>
    </citation>
    <scope>NUCLEOTIDE SEQUENCE [LARGE SCALE GENOMIC DNA]</scope>
    <source>
        <strain evidence="13">cv. Williams 82</strain>
        <tissue evidence="12">Callus</tissue>
    </source>
</reference>
<evidence type="ECO:0000256" key="10">
    <source>
        <dbReference type="SAM" id="Phobius"/>
    </source>
</evidence>
<dbReference type="InterPro" id="IPR001841">
    <property type="entry name" value="Znf_RING"/>
</dbReference>
<comment type="catalytic activity">
    <reaction evidence="1">
        <text>S-ubiquitinyl-[E2 ubiquitin-conjugating enzyme]-L-cysteine + [acceptor protein]-L-lysine = [E2 ubiquitin-conjugating enzyme]-L-cysteine + N(6)-ubiquitinyl-[acceptor protein]-L-lysine.</text>
        <dbReference type="EC" id="2.3.2.27"/>
    </reaction>
</comment>
<dbReference type="Gramene" id="KRH31337">
    <property type="protein sequence ID" value="KRH31337"/>
    <property type="gene ID" value="GLYMA_11G242500"/>
</dbReference>
<organism evidence="12">
    <name type="scientific">Glycine max</name>
    <name type="common">Soybean</name>
    <name type="synonym">Glycine hispida</name>
    <dbReference type="NCBI Taxonomy" id="3847"/>
    <lineage>
        <taxon>Eukaryota</taxon>
        <taxon>Viridiplantae</taxon>
        <taxon>Streptophyta</taxon>
        <taxon>Embryophyta</taxon>
        <taxon>Tracheophyta</taxon>
        <taxon>Spermatophyta</taxon>
        <taxon>Magnoliopsida</taxon>
        <taxon>eudicotyledons</taxon>
        <taxon>Gunneridae</taxon>
        <taxon>Pentapetalae</taxon>
        <taxon>rosids</taxon>
        <taxon>fabids</taxon>
        <taxon>Fabales</taxon>
        <taxon>Fabaceae</taxon>
        <taxon>Papilionoideae</taxon>
        <taxon>50 kb inversion clade</taxon>
        <taxon>NPAAA clade</taxon>
        <taxon>indigoferoid/millettioid clade</taxon>
        <taxon>Phaseoleae</taxon>
        <taxon>Glycine</taxon>
        <taxon>Glycine subgen. Soja</taxon>
    </lineage>
</organism>
<reference evidence="12" key="3">
    <citation type="submission" date="2018-07" db="EMBL/GenBank/DDBJ databases">
        <title>WGS assembly of Glycine max.</title>
        <authorList>
            <person name="Schmutz J."/>
            <person name="Cannon S."/>
            <person name="Schlueter J."/>
            <person name="Ma J."/>
            <person name="Mitros T."/>
            <person name="Nelson W."/>
            <person name="Hyten D."/>
            <person name="Song Q."/>
            <person name="Thelen J."/>
            <person name="Cheng J."/>
            <person name="Xu D."/>
            <person name="Hellsten U."/>
            <person name="May G."/>
            <person name="Yu Y."/>
            <person name="Sakurai T."/>
            <person name="Umezawa T."/>
            <person name="Bhattacharyya M."/>
            <person name="Sandhu D."/>
            <person name="Valliyodan B."/>
            <person name="Lindquist E."/>
            <person name="Peto M."/>
            <person name="Grant D."/>
            <person name="Shu S."/>
            <person name="Goodstein D."/>
            <person name="Barry K."/>
            <person name="Futrell-Griggs M."/>
            <person name="Abernathy B."/>
            <person name="Du J."/>
            <person name="Tian Z."/>
            <person name="Zhu L."/>
            <person name="Gill N."/>
            <person name="Joshi T."/>
            <person name="Libault M."/>
            <person name="Sethuraman A."/>
            <person name="Zhang X."/>
            <person name="Shinozaki K."/>
            <person name="Nguyen H."/>
            <person name="Wing R."/>
            <person name="Cregan P."/>
            <person name="Specht J."/>
            <person name="Grimwood J."/>
            <person name="Rokhsar D."/>
            <person name="Stacey G."/>
            <person name="Shoemaker R."/>
            <person name="Jackson S."/>
        </authorList>
    </citation>
    <scope>NUCLEOTIDE SEQUENCE</scope>
    <source>
        <tissue evidence="12">Callus</tissue>
    </source>
</reference>
<dbReference type="Pfam" id="PF13639">
    <property type="entry name" value="zf-RING_2"/>
    <property type="match status" value="1"/>
</dbReference>
<keyword evidence="10" id="KW-0472">Membrane</keyword>
<evidence type="ECO:0000259" key="11">
    <source>
        <dbReference type="PROSITE" id="PS50089"/>
    </source>
</evidence>
<dbReference type="SUPFAM" id="SSF57850">
    <property type="entry name" value="RING/U-box"/>
    <property type="match status" value="1"/>
</dbReference>
<keyword evidence="8" id="KW-0862">Zinc</keyword>
<dbReference type="EC" id="2.3.2.27" evidence="3"/>
<evidence type="ECO:0000256" key="5">
    <source>
        <dbReference type="ARBA" id="ARBA00022723"/>
    </source>
</evidence>
<reference evidence="13" key="2">
    <citation type="submission" date="2018-02" db="UniProtKB">
        <authorList>
            <consortium name="EnsemblPlants"/>
        </authorList>
    </citation>
    <scope>IDENTIFICATION</scope>
    <source>
        <strain evidence="13">Williams 82</strain>
    </source>
</reference>
<dbReference type="PROSITE" id="PS50089">
    <property type="entry name" value="ZF_RING_2"/>
    <property type="match status" value="1"/>
</dbReference>
<evidence type="ECO:0000256" key="3">
    <source>
        <dbReference type="ARBA" id="ARBA00012483"/>
    </source>
</evidence>
<dbReference type="Proteomes" id="UP000008827">
    <property type="component" value="Chromosome 11"/>
</dbReference>